<keyword evidence="2" id="KW-0472">Membrane</keyword>
<comment type="caution">
    <text evidence="3">The sequence shown here is derived from an EMBL/GenBank/DDBJ whole genome shotgun (WGS) entry which is preliminary data.</text>
</comment>
<dbReference type="Proteomes" id="UP000751190">
    <property type="component" value="Unassembled WGS sequence"/>
</dbReference>
<sequence length="446" mass="46155">MAALICKACYLPCQACGECARESCKCLSEACSCVGAACQPVADLLCNPEHPFSSCFCMTVLAMLAPAVATIGIGAVALGSLGAACSASNLPVYALVHVPILVGHALFAYYMNTQFVQVDRGRAVIKKFWDMFCWDPAVLVYILFLVFNIVWLAFTDDALSAARADGCCTAAPALCAVARACFVIEILFLVLAPFMLALSLLGECCAAEEGARKEEARRRQEAKYAQRGGSSAPLGVRVLSALPLVGGFFNASAPRPATEASRPQRAGYGYASASDRAAVLPHAQAVPVRPTLEPMDRPLAGTQPPACRTDARYSPPRPTAHAYAQPVRAHAESGASSAQLPPYAPSAPHEQQNGSHHGEFAAEPALPPQYAPPLAHAAAAPAGGASGSAVPQPARSQPAEEESTSVLLGKLAGKAVKGVAAGAAAGVNAVNAARTKAQSQGQARHP</sequence>
<accession>A0A8J5XAR9</accession>
<dbReference type="EMBL" id="JAGTXO010000023">
    <property type="protein sequence ID" value="KAG8462001.1"/>
    <property type="molecule type" value="Genomic_DNA"/>
</dbReference>
<feature type="transmembrane region" description="Helical" evidence="2">
    <location>
        <begin position="90"/>
        <end position="111"/>
    </location>
</feature>
<keyword evidence="4" id="KW-1185">Reference proteome</keyword>
<organism evidence="3 4">
    <name type="scientific">Diacronema lutheri</name>
    <name type="common">Unicellular marine alga</name>
    <name type="synonym">Monochrysis lutheri</name>
    <dbReference type="NCBI Taxonomy" id="2081491"/>
    <lineage>
        <taxon>Eukaryota</taxon>
        <taxon>Haptista</taxon>
        <taxon>Haptophyta</taxon>
        <taxon>Pavlovophyceae</taxon>
        <taxon>Pavlovales</taxon>
        <taxon>Pavlovaceae</taxon>
        <taxon>Diacronema</taxon>
    </lineage>
</organism>
<evidence type="ECO:0000256" key="1">
    <source>
        <dbReference type="SAM" id="MobiDB-lite"/>
    </source>
</evidence>
<evidence type="ECO:0000256" key="2">
    <source>
        <dbReference type="SAM" id="Phobius"/>
    </source>
</evidence>
<evidence type="ECO:0000313" key="4">
    <source>
        <dbReference type="Proteomes" id="UP000751190"/>
    </source>
</evidence>
<reference evidence="3" key="1">
    <citation type="submission" date="2021-05" db="EMBL/GenBank/DDBJ databases">
        <title>The genome of the haptophyte Pavlova lutheri (Diacronema luteri, Pavlovales) - a model for lipid biosynthesis in eukaryotic algae.</title>
        <authorList>
            <person name="Hulatt C.J."/>
            <person name="Posewitz M.C."/>
        </authorList>
    </citation>
    <scope>NUCLEOTIDE SEQUENCE</scope>
    <source>
        <strain evidence="3">NIVA-4/92</strain>
    </source>
</reference>
<proteinExistence type="predicted"/>
<keyword evidence="2" id="KW-0812">Transmembrane</keyword>
<feature type="transmembrane region" description="Helical" evidence="2">
    <location>
        <begin position="132"/>
        <end position="154"/>
    </location>
</feature>
<feature type="compositionally biased region" description="Low complexity" evidence="1">
    <location>
        <begin position="372"/>
        <end position="394"/>
    </location>
</feature>
<protein>
    <submittedName>
        <fullName evidence="3">Uncharacterized protein</fullName>
    </submittedName>
</protein>
<feature type="transmembrane region" description="Helical" evidence="2">
    <location>
        <begin position="182"/>
        <end position="202"/>
    </location>
</feature>
<dbReference type="OrthoDB" id="10578435at2759"/>
<name>A0A8J5XAR9_DIALT</name>
<keyword evidence="2" id="KW-1133">Transmembrane helix</keyword>
<feature type="transmembrane region" description="Helical" evidence="2">
    <location>
        <begin position="60"/>
        <end position="84"/>
    </location>
</feature>
<gene>
    <name evidence="3" type="ORF">KFE25_014020</name>
</gene>
<feature type="region of interest" description="Disordered" evidence="1">
    <location>
        <begin position="287"/>
        <end position="405"/>
    </location>
</feature>
<dbReference type="AlphaFoldDB" id="A0A8J5XAR9"/>
<evidence type="ECO:0000313" key="3">
    <source>
        <dbReference type="EMBL" id="KAG8462001.1"/>
    </source>
</evidence>